<comment type="caution">
    <text evidence="1">The sequence shown here is derived from an EMBL/GenBank/DDBJ whole genome shotgun (WGS) entry which is preliminary data.</text>
</comment>
<dbReference type="EMBL" id="JAUSUZ010000001">
    <property type="protein sequence ID" value="MDQ0364330.1"/>
    <property type="molecule type" value="Genomic_DNA"/>
</dbReference>
<organism evidence="1 2">
    <name type="scientific">Catenuloplanes indicus</name>
    <dbReference type="NCBI Taxonomy" id="137267"/>
    <lineage>
        <taxon>Bacteria</taxon>
        <taxon>Bacillati</taxon>
        <taxon>Actinomycetota</taxon>
        <taxon>Actinomycetes</taxon>
        <taxon>Micromonosporales</taxon>
        <taxon>Micromonosporaceae</taxon>
        <taxon>Catenuloplanes</taxon>
    </lineage>
</organism>
<dbReference type="RefSeq" id="WP_307235653.1">
    <property type="nucleotide sequence ID" value="NZ_JAUSUZ010000001.1"/>
</dbReference>
<sequence>MTPFEELFSRHVATAFARQLALADHLGERDWQLDLTEGVATFGGDLRYRVQLLGTESHGDGTWLWAWANEASDLPPALLGLAMWMRQYGTNAGIAELTEASFPLDRAQGGQLALVASALSGRCYYRGPYDGGALFFHLEGLPAEIVAPARPERVLTVIGQILQGFPVDHRLMVTSFLTQQGWQVEDTPAEVTARHPGGTGLRATFDDLGRVAGLTGSIQPG</sequence>
<reference evidence="1 2" key="1">
    <citation type="submission" date="2023-07" db="EMBL/GenBank/DDBJ databases">
        <title>Sequencing the genomes of 1000 actinobacteria strains.</title>
        <authorList>
            <person name="Klenk H.-P."/>
        </authorList>
    </citation>
    <scope>NUCLEOTIDE SEQUENCE [LARGE SCALE GENOMIC DNA]</scope>
    <source>
        <strain evidence="1 2">DSM 44709</strain>
    </source>
</reference>
<dbReference type="Proteomes" id="UP001240236">
    <property type="component" value="Unassembled WGS sequence"/>
</dbReference>
<protein>
    <submittedName>
        <fullName evidence="1">Uncharacterized protein</fullName>
    </submittedName>
</protein>
<dbReference type="Pfam" id="PF21813">
    <property type="entry name" value="DUF6882"/>
    <property type="match status" value="1"/>
</dbReference>
<name>A0AAE3VWI4_9ACTN</name>
<evidence type="ECO:0000313" key="1">
    <source>
        <dbReference type="EMBL" id="MDQ0364330.1"/>
    </source>
</evidence>
<keyword evidence="2" id="KW-1185">Reference proteome</keyword>
<proteinExistence type="predicted"/>
<accession>A0AAE3VWI4</accession>
<dbReference type="AlphaFoldDB" id="A0AAE3VWI4"/>
<dbReference type="InterPro" id="IPR049249">
    <property type="entry name" value="DUF6882"/>
</dbReference>
<gene>
    <name evidence="1" type="ORF">J2S42_000999</name>
</gene>
<evidence type="ECO:0000313" key="2">
    <source>
        <dbReference type="Proteomes" id="UP001240236"/>
    </source>
</evidence>